<reference evidence="16" key="1">
    <citation type="journal article" date="2017" name="bioRxiv">
        <title>Comparative analysis of the genomes of Stylophora pistillata and Acropora digitifera provides evidence for extensive differences between species of corals.</title>
        <authorList>
            <person name="Voolstra C.R."/>
            <person name="Li Y."/>
            <person name="Liew Y.J."/>
            <person name="Baumgarten S."/>
            <person name="Zoccola D."/>
            <person name="Flot J.-F."/>
            <person name="Tambutte S."/>
            <person name="Allemand D."/>
            <person name="Aranda M."/>
        </authorList>
    </citation>
    <scope>NUCLEOTIDE SEQUENCE [LARGE SCALE GENOMIC DNA]</scope>
</reference>
<dbReference type="Gene3D" id="1.25.40.690">
    <property type="match status" value="1"/>
</dbReference>
<evidence type="ECO:0000256" key="10">
    <source>
        <dbReference type="ARBA" id="ARBA00023132"/>
    </source>
</evidence>
<keyword evidence="7" id="KW-0509">mRNA transport</keyword>
<comment type="similarity">
    <text evidence="3">Belongs to the nucleoporin GLFG family.</text>
</comment>
<dbReference type="Pfam" id="PF04096">
    <property type="entry name" value="Nucleoporin2"/>
    <property type="match status" value="1"/>
</dbReference>
<feature type="coiled-coil region" evidence="12">
    <location>
        <begin position="717"/>
        <end position="748"/>
    </location>
</feature>
<dbReference type="Gene3D" id="3.30.1610.10">
    <property type="entry name" value="Peptidase S59, nucleoporin"/>
    <property type="match status" value="1"/>
</dbReference>
<evidence type="ECO:0000256" key="9">
    <source>
        <dbReference type="ARBA" id="ARBA00023010"/>
    </source>
</evidence>
<dbReference type="SUPFAM" id="SSF82215">
    <property type="entry name" value="C-terminal autoproteolytic domain of nucleoporin nup98"/>
    <property type="match status" value="1"/>
</dbReference>
<evidence type="ECO:0000256" key="6">
    <source>
        <dbReference type="ARBA" id="ARBA00022813"/>
    </source>
</evidence>
<dbReference type="Pfam" id="PF12110">
    <property type="entry name" value="Nup96"/>
    <property type="match status" value="1"/>
</dbReference>
<dbReference type="GO" id="GO:0008139">
    <property type="term" value="F:nuclear localization sequence binding"/>
    <property type="evidence" value="ECO:0007669"/>
    <property type="project" value="TreeGrafter"/>
</dbReference>
<protein>
    <recommendedName>
        <fullName evidence="4">Nuclear pore complex protein Nup98-Nup96</fullName>
    </recommendedName>
</protein>
<dbReference type="EMBL" id="LSMT01000294">
    <property type="protein sequence ID" value="PFX21016.1"/>
    <property type="molecule type" value="Genomic_DNA"/>
</dbReference>
<evidence type="ECO:0000256" key="11">
    <source>
        <dbReference type="ARBA" id="ARBA00023242"/>
    </source>
</evidence>
<feature type="region of interest" description="Disordered" evidence="13">
    <location>
        <begin position="332"/>
        <end position="373"/>
    </location>
</feature>
<feature type="compositionally biased region" description="Low complexity" evidence="13">
    <location>
        <begin position="361"/>
        <end position="372"/>
    </location>
</feature>
<evidence type="ECO:0000259" key="14">
    <source>
        <dbReference type="PROSITE" id="PS51434"/>
    </source>
</evidence>
<keyword evidence="9" id="KW-0811">Translocation</keyword>
<dbReference type="InterPro" id="IPR036903">
    <property type="entry name" value="Nup98_auto-Pept-S59_dom_sf"/>
</dbReference>
<comment type="subcellular location">
    <subcellularLocation>
        <location evidence="2">Nucleus membrane</location>
        <topology evidence="2">Peripheral membrane protein</topology>
        <orientation evidence="2">Nucleoplasmic side</orientation>
    </subcellularLocation>
    <subcellularLocation>
        <location evidence="1">Nucleus</location>
        <location evidence="1">Nuclear pore complex</location>
    </subcellularLocation>
</comment>
<dbReference type="PANTHER" id="PTHR23198:SF6">
    <property type="entry name" value="NUCLEAR PORE COMPLEX PROTEIN NUP98-NUP96"/>
    <property type="match status" value="1"/>
</dbReference>
<keyword evidence="5" id="KW-0813">Transport</keyword>
<feature type="compositionally biased region" description="Acidic residues" evidence="13">
    <location>
        <begin position="772"/>
        <end position="792"/>
    </location>
</feature>
<evidence type="ECO:0000256" key="1">
    <source>
        <dbReference type="ARBA" id="ARBA00004567"/>
    </source>
</evidence>
<gene>
    <name evidence="15" type="primary">NUP98</name>
    <name evidence="15" type="ORF">AWC38_SpisGene14505</name>
</gene>
<evidence type="ECO:0000256" key="5">
    <source>
        <dbReference type="ARBA" id="ARBA00022448"/>
    </source>
</evidence>
<feature type="compositionally biased region" description="Polar residues" evidence="13">
    <location>
        <begin position="339"/>
        <end position="355"/>
    </location>
</feature>
<keyword evidence="12" id="KW-0175">Coiled coil</keyword>
<dbReference type="InterPro" id="IPR037665">
    <property type="entry name" value="Nucleoporin_S59-like"/>
</dbReference>
<feature type="region of interest" description="Disordered" evidence="13">
    <location>
        <begin position="852"/>
        <end position="871"/>
    </location>
</feature>
<dbReference type="PANTHER" id="PTHR23198">
    <property type="entry name" value="NUCLEOPORIN"/>
    <property type="match status" value="1"/>
</dbReference>
<accession>A0A2B4RV15</accession>
<dbReference type="OrthoDB" id="3797628at2759"/>
<evidence type="ECO:0000256" key="12">
    <source>
        <dbReference type="SAM" id="Coils"/>
    </source>
</evidence>
<dbReference type="InterPro" id="IPR007230">
    <property type="entry name" value="Nup98_auto-Pept-S59_dom"/>
</dbReference>
<dbReference type="GO" id="GO:0051028">
    <property type="term" value="P:mRNA transport"/>
    <property type="evidence" value="ECO:0007669"/>
    <property type="project" value="UniProtKB-KW"/>
</dbReference>
<feature type="region of interest" description="Disordered" evidence="13">
    <location>
        <begin position="770"/>
        <end position="798"/>
    </location>
</feature>
<dbReference type="STRING" id="50429.A0A2B4RV15"/>
<comment type="caution">
    <text evidence="15">The sequence shown here is derived from an EMBL/GenBank/DDBJ whole genome shotgun (WGS) entry which is preliminary data.</text>
</comment>
<evidence type="ECO:0000256" key="2">
    <source>
        <dbReference type="ARBA" id="ARBA00004620"/>
    </source>
</evidence>
<feature type="region of interest" description="Disordered" evidence="13">
    <location>
        <begin position="433"/>
        <end position="492"/>
    </location>
</feature>
<evidence type="ECO:0000256" key="4">
    <source>
        <dbReference type="ARBA" id="ARBA00013472"/>
    </source>
</evidence>
<evidence type="ECO:0000256" key="3">
    <source>
        <dbReference type="ARBA" id="ARBA00008926"/>
    </source>
</evidence>
<keyword evidence="16" id="KW-1185">Reference proteome</keyword>
<dbReference type="GO" id="GO:0006405">
    <property type="term" value="P:RNA export from nucleus"/>
    <property type="evidence" value="ECO:0007669"/>
    <property type="project" value="TreeGrafter"/>
</dbReference>
<keyword evidence="10" id="KW-0906">Nuclear pore complex</keyword>
<keyword evidence="8" id="KW-0653">Protein transport</keyword>
<dbReference type="InterPro" id="IPR021967">
    <property type="entry name" value="Nup98_C"/>
</dbReference>
<evidence type="ECO:0000256" key="7">
    <source>
        <dbReference type="ARBA" id="ARBA00022816"/>
    </source>
</evidence>
<feature type="domain" description="Peptidase S59" evidence="14">
    <location>
        <begin position="545"/>
        <end position="688"/>
    </location>
</feature>
<dbReference type="GO" id="GO:0000973">
    <property type="term" value="P:post-transcriptional tethering of RNA polymerase II gene DNA at nuclear periphery"/>
    <property type="evidence" value="ECO:0007669"/>
    <property type="project" value="TreeGrafter"/>
</dbReference>
<feature type="region of interest" description="Disordered" evidence="13">
    <location>
        <begin position="508"/>
        <end position="536"/>
    </location>
</feature>
<dbReference type="Proteomes" id="UP000225706">
    <property type="component" value="Unassembled WGS sequence"/>
</dbReference>
<evidence type="ECO:0000256" key="13">
    <source>
        <dbReference type="SAM" id="MobiDB-lite"/>
    </source>
</evidence>
<keyword evidence="11" id="KW-0539">Nucleus</keyword>
<dbReference type="PROSITE" id="PS51434">
    <property type="entry name" value="NUP_C"/>
    <property type="match status" value="1"/>
</dbReference>
<evidence type="ECO:0000256" key="8">
    <source>
        <dbReference type="ARBA" id="ARBA00022927"/>
    </source>
</evidence>
<dbReference type="GO" id="GO:0006606">
    <property type="term" value="P:protein import into nucleus"/>
    <property type="evidence" value="ECO:0007669"/>
    <property type="project" value="TreeGrafter"/>
</dbReference>
<dbReference type="GO" id="GO:0034398">
    <property type="term" value="P:telomere tethering at nuclear periphery"/>
    <property type="evidence" value="ECO:0007669"/>
    <property type="project" value="TreeGrafter"/>
</dbReference>
<proteinExistence type="inferred from homology"/>
<dbReference type="GO" id="GO:0031965">
    <property type="term" value="C:nuclear membrane"/>
    <property type="evidence" value="ECO:0007669"/>
    <property type="project" value="UniProtKB-SubCell"/>
</dbReference>
<organism evidence="15 16">
    <name type="scientific">Stylophora pistillata</name>
    <name type="common">Smooth cauliflower coral</name>
    <dbReference type="NCBI Taxonomy" id="50429"/>
    <lineage>
        <taxon>Eukaryota</taxon>
        <taxon>Metazoa</taxon>
        <taxon>Cnidaria</taxon>
        <taxon>Anthozoa</taxon>
        <taxon>Hexacorallia</taxon>
        <taxon>Scleractinia</taxon>
        <taxon>Astrocoeniina</taxon>
        <taxon>Pocilloporidae</taxon>
        <taxon>Stylophora</taxon>
    </lineage>
</organism>
<dbReference type="GO" id="GO:0044614">
    <property type="term" value="C:nuclear pore cytoplasmic filaments"/>
    <property type="evidence" value="ECO:0007669"/>
    <property type="project" value="TreeGrafter"/>
</dbReference>
<name>A0A2B4RV15_STYPI</name>
<dbReference type="GO" id="GO:0017056">
    <property type="term" value="F:structural constituent of nuclear pore"/>
    <property type="evidence" value="ECO:0007669"/>
    <property type="project" value="InterPro"/>
</dbReference>
<evidence type="ECO:0000313" key="15">
    <source>
        <dbReference type="EMBL" id="PFX21016.1"/>
    </source>
</evidence>
<sequence>MSPATWLELRIEDYEAGRKTGATGATGATAFPGLATSSASGGLFGNTTSTGFGTAQKTTTGFGTTGLFGASSTTNPSLFGQQQQTTTGLFGQQKTGGLFGAQTSTTATPGFGTGFGGSVFGQTSSGQTTQAGLFGGTTTSTGTGLFGTQSTGFGQTQTGTGGLFGQTGFGLGQQQSTAFGKPFGALGTAATGSLFGAQNKPATGFNFGASAGGLGTSAFNAATSQAGGLFGVKPTAFGTGTPFGANTGTGLFGTTGTLGTGTGLNTGTLGTFGTLASQQTSLFGGNALGGNPTIALTTLQQQQQQKLLEHQLLILSNSPFGDSPLFRNSLLEKSRPERASTSTTSSLQKVSTTPSHYKVSPRPAARIKPRPINNYTMNKSKLFEGLEEDSGLSPDTFVPRKNIKKLVLKTKSNKEDSPLSVVDTTRVKLSTLEGDDSLPATSSPFPPSPPPSQDVSPMRMSATPAGLYSSERASDGRVNTSDGVSPMGVRFSHVPDSVDTTIAELNVRRPPGRDEEDGSVKDSVIGEETSSDTASKDNFGVVLDRSEYYAIPPVQELNQQMDSNGDIFVDDFVVGREGYGKVKFYGRTNVAGLNLDEIVFFRRREIEVYPDSYPNKPPVGEELNKKAEITLEKVWPNDKTSHRPITSPERLNLLGWQKRVETATEKLGATFLDYSLDTGCWVFTVDHFTRYGMDQFLDDGDEQAQKKLRRPPLKPYLQDVENSIEKEKKEILRHLQEKKQQFEAYEKEKQRVTPSLRDQDSVMADIDHETFPEEMLEDQSGDSSDGEVEEVDSSPASHQLATALGMNAQRIQVMKASFFADQSQLVTPFAKDSPTVDKSLFSSSLAKGGHLKSSVYPSSMPRGPLLSPNVQRSLDESGQMSRSLFGSPQIGVYPLRYPVVHDVTPVAPSSPTQLPRAISTAMDIGIKVVGARNQFGLVPKKDSLVDGKENLIADAGLMMGRSFRVGWGPGFVLVHSGTPLGKQEGKPAAATQPSLAGDFFSMKPRPSSSEGSPPFGVTIEKLNVALQDSRGPSDVVLAQHQAVLEAELKHAVVSSEDDCPLFRPPSGVKALHHHAEVARRNKEATDPGPLRDAAEQICLVWDLVVALWGKLTEDDDDDDESDIGAEEDRETYQNRVARKQALSNWLAEAAKTRISQEVDDTSFQESDHLKSIFSCLTGKQISRACHVAQQHRDYRLSLLLSQVTGNTLTRNLLYKQLADWQEMRADAFISRERIKIYALLAGVMVWEISRDPASLSHDELQNLTRHVVNVCEGLDWKRVLAVHLWYFCSPTCSITDAVQAYNASFKGSSSHGRYGAPPHPPFVEEDEGDANENKFVTRDTCYHLLKLYCKRSHRLERLLSPSTSTVVQLDFRLSWHLYQVLLSLHYTHLSEQHAAMLHCGFAAQLEGLGLWHWAAFVLLHIEEPTRRENAVRSLLGRYCCVSLDHAYIEKERFLLNELKIPAEWIHEAKALRARYEGKTREEAFHLVKARHWSLGHRVILRSLVSDAIINAEYDFLKTLLEELEARDRSSTVKDWATGGQVFLDYLSLMEKFQDISQENFVPTKYDWEGIYAEVVSLCTRINSLSSDTPKDMLCQYDMAKMCANFLKIVMKELAFMNCLDGSLGSCVGGSWLQNYSYVVLEHGMMDKKCRVCPNHHYNDLERAVTGFPEEEPQCSFPGFLQDSGPKLSNREWRHWSRGKRFPYERNKPFNEFRNNRMKEEYKWVFNEGKIEILGDSYSSRTKSVFYCWRKLAPHVFIILRNDSMNETRSNVKYYSWMKFRKRGRSVVTYEQSPWRPNQTHLACNASDLLANESPLLSSVLEEIPDCPAVLRGGFQITEVDNELIGKQCLPNKDAAIMGTFESDCVGKEGLRIHLTRNTHCLMRERHLNNPFTIDLALSCFSAPWRDGNFTYFIAKRRTYTARSAFSFLASDFFCIRFRKLTNRDRDNVVLHLYNAPICTRNASDGVRSLTFHMRRGVNVGETDRPLSQITKVECNFPEKIRGIWKEISVHNGLRNVFINETSINIPPYGNFHCKQRQVTVLLPRKQSQIIFTTKKELSTRNVSSCQKSSGTSPSFVHFKKKLLDSRQRTKLLHKHDCGWNINYHLWSSWDWLSEMEIRQGI</sequence>
<evidence type="ECO:0000313" key="16">
    <source>
        <dbReference type="Proteomes" id="UP000225706"/>
    </source>
</evidence>
<dbReference type="GO" id="GO:0003723">
    <property type="term" value="F:RNA binding"/>
    <property type="evidence" value="ECO:0007669"/>
    <property type="project" value="TreeGrafter"/>
</dbReference>
<keyword evidence="6" id="KW-0068">Autocatalytic cleavage</keyword>